<keyword evidence="2" id="KW-0678">Repressor</keyword>
<dbReference type="CDD" id="cd19695">
    <property type="entry name" value="bHLH_dnHLH_EMC_like"/>
    <property type="match status" value="1"/>
</dbReference>
<dbReference type="GO" id="GO:0005737">
    <property type="term" value="C:cytoplasm"/>
    <property type="evidence" value="ECO:0007669"/>
    <property type="project" value="InterPro"/>
</dbReference>
<dbReference type="PANTHER" id="PTHR11723:SF17">
    <property type="entry name" value="PROTEIN EXTRA-MACROCHAETAE"/>
    <property type="match status" value="1"/>
</dbReference>
<evidence type="ECO:0000256" key="4">
    <source>
        <dbReference type="ARBA" id="ARBA00023163"/>
    </source>
</evidence>
<evidence type="ECO:0000256" key="6">
    <source>
        <dbReference type="SAM" id="MobiDB-lite"/>
    </source>
</evidence>
<dbReference type="AlphaFoldDB" id="A0A8J5JHW9"/>
<keyword evidence="9" id="KW-1185">Reference proteome</keyword>
<dbReference type="InterPro" id="IPR011598">
    <property type="entry name" value="bHLH_dom"/>
</dbReference>
<keyword evidence="4" id="KW-0804">Transcription</keyword>
<organism evidence="8 9">
    <name type="scientific">Homarus americanus</name>
    <name type="common">American lobster</name>
    <dbReference type="NCBI Taxonomy" id="6706"/>
    <lineage>
        <taxon>Eukaryota</taxon>
        <taxon>Metazoa</taxon>
        <taxon>Ecdysozoa</taxon>
        <taxon>Arthropoda</taxon>
        <taxon>Crustacea</taxon>
        <taxon>Multicrustacea</taxon>
        <taxon>Malacostraca</taxon>
        <taxon>Eumalacostraca</taxon>
        <taxon>Eucarida</taxon>
        <taxon>Decapoda</taxon>
        <taxon>Pleocyemata</taxon>
        <taxon>Astacidea</taxon>
        <taxon>Nephropoidea</taxon>
        <taxon>Nephropidae</taxon>
        <taxon>Homarus</taxon>
    </lineage>
</organism>
<dbReference type="GO" id="GO:0000122">
    <property type="term" value="P:negative regulation of transcription by RNA polymerase II"/>
    <property type="evidence" value="ECO:0007669"/>
    <property type="project" value="InterPro"/>
</dbReference>
<evidence type="ECO:0000313" key="9">
    <source>
        <dbReference type="Proteomes" id="UP000747542"/>
    </source>
</evidence>
<dbReference type="Proteomes" id="UP000747542">
    <property type="component" value="Unassembled WGS sequence"/>
</dbReference>
<gene>
    <name evidence="8" type="primary">emc-L1</name>
    <name evidence="8" type="ORF">Hamer_G011301</name>
</gene>
<dbReference type="GO" id="GO:0032922">
    <property type="term" value="P:circadian regulation of gene expression"/>
    <property type="evidence" value="ECO:0007669"/>
    <property type="project" value="TreeGrafter"/>
</dbReference>
<accession>A0A8J5JHW9</accession>
<dbReference type="GO" id="GO:0005634">
    <property type="term" value="C:nucleus"/>
    <property type="evidence" value="ECO:0007669"/>
    <property type="project" value="UniProtKB-SubCell"/>
</dbReference>
<dbReference type="GO" id="GO:0030154">
    <property type="term" value="P:cell differentiation"/>
    <property type="evidence" value="ECO:0007669"/>
    <property type="project" value="TreeGrafter"/>
</dbReference>
<feature type="region of interest" description="Disordered" evidence="6">
    <location>
        <begin position="147"/>
        <end position="175"/>
    </location>
</feature>
<evidence type="ECO:0000256" key="3">
    <source>
        <dbReference type="ARBA" id="ARBA00023015"/>
    </source>
</evidence>
<protein>
    <submittedName>
        <fullName evidence="8">Extra-macrochaetae-like 1</fullName>
    </submittedName>
</protein>
<evidence type="ECO:0000256" key="5">
    <source>
        <dbReference type="ARBA" id="ARBA00023242"/>
    </source>
</evidence>
<dbReference type="OrthoDB" id="10047910at2759"/>
<evidence type="ECO:0000313" key="8">
    <source>
        <dbReference type="EMBL" id="KAG7158642.1"/>
    </source>
</evidence>
<dbReference type="Pfam" id="PF00010">
    <property type="entry name" value="HLH"/>
    <property type="match status" value="1"/>
</dbReference>
<keyword evidence="5" id="KW-0539">Nucleus</keyword>
<reference evidence="8" key="1">
    <citation type="journal article" date="2021" name="Sci. Adv.">
        <title>The American lobster genome reveals insights on longevity, neural, and immune adaptations.</title>
        <authorList>
            <person name="Polinski J.M."/>
            <person name="Zimin A.V."/>
            <person name="Clark K.F."/>
            <person name="Kohn A.B."/>
            <person name="Sadowski N."/>
            <person name="Timp W."/>
            <person name="Ptitsyn A."/>
            <person name="Khanna P."/>
            <person name="Romanova D.Y."/>
            <person name="Williams P."/>
            <person name="Greenwood S.J."/>
            <person name="Moroz L.L."/>
            <person name="Walt D.R."/>
            <person name="Bodnar A.G."/>
        </authorList>
    </citation>
    <scope>NUCLEOTIDE SEQUENCE</scope>
    <source>
        <strain evidence="8">GMGI-L3</strain>
    </source>
</reference>
<feature type="domain" description="BHLH" evidence="7">
    <location>
        <begin position="14"/>
        <end position="66"/>
    </location>
</feature>
<name>A0A8J5JHW9_HOMAM</name>
<dbReference type="GO" id="GO:0046983">
    <property type="term" value="F:protein dimerization activity"/>
    <property type="evidence" value="ECO:0007669"/>
    <property type="project" value="InterPro"/>
</dbReference>
<dbReference type="PROSITE" id="PS50888">
    <property type="entry name" value="BHLH"/>
    <property type="match status" value="1"/>
</dbReference>
<dbReference type="PANTHER" id="PTHR11723">
    <property type="entry name" value="DNA-BINDING PROTEIN INHIBITOR"/>
    <property type="match status" value="1"/>
</dbReference>
<dbReference type="EMBL" id="JAHLQT010034478">
    <property type="protein sequence ID" value="KAG7158642.1"/>
    <property type="molecule type" value="Genomic_DNA"/>
</dbReference>
<feature type="region of interest" description="Disordered" evidence="6">
    <location>
        <begin position="68"/>
        <end position="121"/>
    </location>
</feature>
<comment type="subcellular location">
    <subcellularLocation>
        <location evidence="1">Nucleus</location>
    </subcellularLocation>
</comment>
<evidence type="ECO:0000256" key="1">
    <source>
        <dbReference type="ARBA" id="ARBA00004123"/>
    </source>
</evidence>
<evidence type="ECO:0000259" key="7">
    <source>
        <dbReference type="PROSITE" id="PS50888"/>
    </source>
</evidence>
<sequence length="202" mass="21556">MNTAYQEHMAAAMAAALAAKGSLPPDTAEMRLYLDKLKDLVPLCPKNRSVTKLELIQHVIDYISDLQDTLQSDSEPESPPESPLEHASFSDAYTNVCSSRSSQLPDYSKQQSGQGMQISDGFPMEYSSDYSNNFNGATGYSSSSFNSTSAPGCSAAGNSKIDSSSSSSDLGSVSGYSDTTNYSTILYSDHGNSSGPRHRPSC</sequence>
<comment type="caution">
    <text evidence="8">The sequence shown here is derived from an EMBL/GenBank/DDBJ whole genome shotgun (WGS) entry which is preliminary data.</text>
</comment>
<dbReference type="SMART" id="SM00353">
    <property type="entry name" value="HLH"/>
    <property type="match status" value="1"/>
</dbReference>
<proteinExistence type="predicted"/>
<dbReference type="InterPro" id="IPR026052">
    <property type="entry name" value="DNA-bd_prot-inh"/>
</dbReference>
<feature type="compositionally biased region" description="Polar residues" evidence="6">
    <location>
        <begin position="91"/>
        <end position="117"/>
    </location>
</feature>
<evidence type="ECO:0000256" key="2">
    <source>
        <dbReference type="ARBA" id="ARBA00022491"/>
    </source>
</evidence>
<keyword evidence="3" id="KW-0805">Transcription regulation</keyword>